<dbReference type="InterPro" id="IPR031304">
    <property type="entry name" value="SLT_2"/>
</dbReference>
<feature type="domain" description="Transglycosylase SLT" evidence="3">
    <location>
        <begin position="43"/>
        <end position="330"/>
    </location>
</feature>
<dbReference type="Gene3D" id="1.10.8.350">
    <property type="entry name" value="Bacterial muramidase"/>
    <property type="match status" value="1"/>
</dbReference>
<evidence type="ECO:0000313" key="5">
    <source>
        <dbReference type="Proteomes" id="UP000564885"/>
    </source>
</evidence>
<dbReference type="EMBL" id="JABEPP010000001">
    <property type="protein sequence ID" value="NNM71305.1"/>
    <property type="molecule type" value="Genomic_DNA"/>
</dbReference>
<evidence type="ECO:0000313" key="4">
    <source>
        <dbReference type="EMBL" id="NNM71305.1"/>
    </source>
</evidence>
<dbReference type="SUPFAM" id="SSF53955">
    <property type="entry name" value="Lysozyme-like"/>
    <property type="match status" value="1"/>
</dbReference>
<dbReference type="RefSeq" id="WP_171216780.1">
    <property type="nucleotide sequence ID" value="NZ_JABEPP010000001.1"/>
</dbReference>
<dbReference type="NCBIfam" id="TIGR02283">
    <property type="entry name" value="MltB_2"/>
    <property type="match status" value="1"/>
</dbReference>
<dbReference type="AlphaFoldDB" id="A0A849I4Q2"/>
<dbReference type="GO" id="GO:0009253">
    <property type="term" value="P:peptidoglycan catabolic process"/>
    <property type="evidence" value="ECO:0007669"/>
    <property type="project" value="TreeGrafter"/>
</dbReference>
<dbReference type="InterPro" id="IPR036365">
    <property type="entry name" value="PGBD-like_sf"/>
</dbReference>
<protein>
    <submittedName>
        <fullName evidence="4">Lytic murein transglycosylase</fullName>
    </submittedName>
</protein>
<dbReference type="PANTHER" id="PTHR30163:SF8">
    <property type="entry name" value="LYTIC MUREIN TRANSGLYCOSYLASE"/>
    <property type="match status" value="1"/>
</dbReference>
<feature type="chain" id="PRO_5032812241" evidence="1">
    <location>
        <begin position="24"/>
        <end position="408"/>
    </location>
</feature>
<dbReference type="Pfam" id="PF13406">
    <property type="entry name" value="SLT_2"/>
    <property type="match status" value="1"/>
</dbReference>
<organism evidence="4 5">
    <name type="scientific">Enterovirga aerilata</name>
    <dbReference type="NCBI Taxonomy" id="2730920"/>
    <lineage>
        <taxon>Bacteria</taxon>
        <taxon>Pseudomonadati</taxon>
        <taxon>Pseudomonadota</taxon>
        <taxon>Alphaproteobacteria</taxon>
        <taxon>Hyphomicrobiales</taxon>
        <taxon>Methylobacteriaceae</taxon>
        <taxon>Enterovirga</taxon>
    </lineage>
</organism>
<comment type="caution">
    <text evidence="4">The sequence shown here is derived from an EMBL/GenBank/DDBJ whole genome shotgun (WGS) entry which is preliminary data.</text>
</comment>
<dbReference type="FunFam" id="1.10.8.350:FF:000001">
    <property type="entry name" value="Lytic murein transglycosylase B"/>
    <property type="match status" value="1"/>
</dbReference>
<dbReference type="InterPro" id="IPR036366">
    <property type="entry name" value="PGBDSf"/>
</dbReference>
<dbReference type="Pfam" id="PF01471">
    <property type="entry name" value="PG_binding_1"/>
    <property type="match status" value="1"/>
</dbReference>
<dbReference type="InterPro" id="IPR002477">
    <property type="entry name" value="Peptidoglycan-bd-like"/>
</dbReference>
<reference evidence="4 5" key="1">
    <citation type="submission" date="2020-04" db="EMBL/GenBank/DDBJ databases">
        <title>Enterovirga sp. isolate from soil.</title>
        <authorList>
            <person name="Chea S."/>
            <person name="Kim D.-U."/>
        </authorList>
    </citation>
    <scope>NUCLEOTIDE SEQUENCE [LARGE SCALE GENOMIC DNA]</scope>
    <source>
        <strain evidence="4 5">DB1703</strain>
    </source>
</reference>
<dbReference type="InterPro" id="IPR043426">
    <property type="entry name" value="MltB-like"/>
</dbReference>
<name>A0A849I4Q2_9HYPH</name>
<dbReference type="Gene3D" id="1.10.101.10">
    <property type="entry name" value="PGBD-like superfamily/PGBD"/>
    <property type="match status" value="1"/>
</dbReference>
<proteinExistence type="predicted"/>
<feature type="domain" description="Peptidoglycan binding-like" evidence="2">
    <location>
        <begin position="349"/>
        <end position="405"/>
    </location>
</feature>
<accession>A0A849I4Q2</accession>
<keyword evidence="5" id="KW-1185">Reference proteome</keyword>
<feature type="signal peptide" evidence="1">
    <location>
        <begin position="1"/>
        <end position="23"/>
    </location>
</feature>
<dbReference type="InterPro" id="IPR023346">
    <property type="entry name" value="Lysozyme-like_dom_sf"/>
</dbReference>
<keyword evidence="1" id="KW-0732">Signal</keyword>
<evidence type="ECO:0000259" key="3">
    <source>
        <dbReference type="Pfam" id="PF13406"/>
    </source>
</evidence>
<dbReference type="Proteomes" id="UP000564885">
    <property type="component" value="Unassembled WGS sequence"/>
</dbReference>
<evidence type="ECO:0000259" key="2">
    <source>
        <dbReference type="Pfam" id="PF01471"/>
    </source>
</evidence>
<dbReference type="InterPro" id="IPR011970">
    <property type="entry name" value="MltB_2"/>
</dbReference>
<dbReference type="PANTHER" id="PTHR30163">
    <property type="entry name" value="MEMBRANE-BOUND LYTIC MUREIN TRANSGLYCOSYLASE B"/>
    <property type="match status" value="1"/>
</dbReference>
<dbReference type="CDD" id="cd13399">
    <property type="entry name" value="Slt35-like"/>
    <property type="match status" value="1"/>
</dbReference>
<sequence length="408" mass="43927">MRRSGGAALAAAFALLGPGAAEAQRPAPSPSASQGAAARPEAFGRFLESLWPEARSAGVSRATFDEAFRGLEPDPKVVALTRRQGEFSRPISAYVAGAVSPSRISQGQALAERWRAVLDRVEASYGVPRAVVLAIWASESGYGSSTGGFDTIRSLATLAFAGERRDLFRRELLAALRILEEDHLPRDELKGSWAGAMGQTQFMPSSFLAHAVDGDGDGRRDIWRSTPDVLASIGHFLAQSGWKPGLPWGFEAVLPDGLDLSVHDRDFAEWARLGIRRADGSPMPRGGLGRLFLPAGIGGPAFLLADENWEAIRAYNTSDAYALAIGLLSDRIGGGPPLSRAWPTGAGLTGDERRELHRRLTSLGFYRGTPDGKFGAQTRDAVRRFQLSRGLLPDGYANRRVLEALRRP</sequence>
<evidence type="ECO:0000256" key="1">
    <source>
        <dbReference type="SAM" id="SignalP"/>
    </source>
</evidence>
<dbReference type="SUPFAM" id="SSF47090">
    <property type="entry name" value="PGBD-like"/>
    <property type="match status" value="1"/>
</dbReference>
<gene>
    <name evidence="4" type="ORF">HJG44_02710</name>
</gene>
<dbReference type="GO" id="GO:0008933">
    <property type="term" value="F:peptidoglycan lytic transglycosylase activity"/>
    <property type="evidence" value="ECO:0007669"/>
    <property type="project" value="TreeGrafter"/>
</dbReference>
<dbReference type="Gene3D" id="1.10.530.10">
    <property type="match status" value="1"/>
</dbReference>